<dbReference type="Proteomes" id="UP000319801">
    <property type="component" value="Unassembled WGS sequence"/>
</dbReference>
<keyword evidence="6" id="KW-0358">Heparin-binding</keyword>
<dbReference type="GO" id="GO:0001917">
    <property type="term" value="C:photoreceptor inner segment"/>
    <property type="evidence" value="ECO:0007669"/>
    <property type="project" value="UniProtKB-SubCell"/>
</dbReference>
<dbReference type="GO" id="GO:0001750">
    <property type="term" value="C:photoreceptor outer segment"/>
    <property type="evidence" value="ECO:0007669"/>
    <property type="project" value="UniProtKB-SubCell"/>
</dbReference>
<dbReference type="GO" id="GO:0005540">
    <property type="term" value="F:hyaluronic acid binding"/>
    <property type="evidence" value="ECO:0007669"/>
    <property type="project" value="TreeGrafter"/>
</dbReference>
<keyword evidence="15" id="KW-1185">Reference proteome</keyword>
<keyword evidence="4" id="KW-0964">Secreted</keyword>
<evidence type="ECO:0000256" key="3">
    <source>
        <dbReference type="ARBA" id="ARBA00004593"/>
    </source>
</evidence>
<keyword evidence="5" id="KW-0272">Extracellular matrix</keyword>
<keyword evidence="7 12" id="KW-0732">Signal</keyword>
<protein>
    <submittedName>
        <fullName evidence="14">Interphotoreceptor matrix proteoglycan 2</fullName>
    </submittedName>
</protein>
<accession>A0A556TU07</accession>
<dbReference type="InterPro" id="IPR000082">
    <property type="entry name" value="SEA_dom"/>
</dbReference>
<evidence type="ECO:0000256" key="2">
    <source>
        <dbReference type="ARBA" id="ARBA00004504"/>
    </source>
</evidence>
<proteinExistence type="predicted"/>
<evidence type="ECO:0000313" key="15">
    <source>
        <dbReference type="Proteomes" id="UP000319801"/>
    </source>
</evidence>
<keyword evidence="14" id="KW-0675">Receptor</keyword>
<dbReference type="Pfam" id="PF01390">
    <property type="entry name" value="SEA"/>
    <property type="match status" value="2"/>
</dbReference>
<keyword evidence="8" id="KW-0677">Repeat</keyword>
<feature type="region of interest" description="Disordered" evidence="11">
    <location>
        <begin position="522"/>
        <end position="554"/>
    </location>
</feature>
<evidence type="ECO:0000256" key="8">
    <source>
        <dbReference type="ARBA" id="ARBA00022737"/>
    </source>
</evidence>
<gene>
    <name evidence="14" type="ORF">Baya_5261</name>
</gene>
<dbReference type="EMBL" id="VCAZ01000018">
    <property type="protein sequence ID" value="TSK67284.1"/>
    <property type="molecule type" value="Genomic_DNA"/>
</dbReference>
<dbReference type="SMART" id="SM00200">
    <property type="entry name" value="SEA"/>
    <property type="match status" value="2"/>
</dbReference>
<feature type="region of interest" description="Disordered" evidence="11">
    <location>
        <begin position="1676"/>
        <end position="1701"/>
    </location>
</feature>
<evidence type="ECO:0000256" key="6">
    <source>
        <dbReference type="ARBA" id="ARBA00022674"/>
    </source>
</evidence>
<name>A0A556TU07_BAGYA</name>
<evidence type="ECO:0000259" key="13">
    <source>
        <dbReference type="PROSITE" id="PS50024"/>
    </source>
</evidence>
<evidence type="ECO:0000256" key="10">
    <source>
        <dbReference type="ARBA" id="ARBA00023273"/>
    </source>
</evidence>
<dbReference type="GO" id="GO:0008201">
    <property type="term" value="F:heparin binding"/>
    <property type="evidence" value="ECO:0007669"/>
    <property type="project" value="UniProtKB-KW"/>
</dbReference>
<keyword evidence="10" id="KW-0966">Cell projection</keyword>
<comment type="caution">
    <text evidence="14">The sequence shown here is derived from an EMBL/GenBank/DDBJ whole genome shotgun (WGS) entry which is preliminary data.</text>
</comment>
<sequence>MQWKYICWMLMVLLLKGHVYLNADGTVRVSAEGSELKGLQLVNDGNPVKPEHPMRDSSLPATTSVEVMGALSRMKRGVLFQNGVKLCSLETVTQVLQNHLDYFHLRVCQETVWEAFKIFWDRLPQRDEYQLWISRCQNGSVDVFDIGKSFSQSSEHLALITSVSNSCIFTIQQTTADPTKVDTTIDEVASVTSPLAEVNLAESTDTTTTTMVTPSEARLTTEEPGFSPTQVIVTTKQFTDTPIKSSVTTPQFTVPPNVVTVTTGEPSYTEAIVSTEPSTNIAKQSTEAIPTSQQSVNIAAKATATAKASTETSADTKPVKTEPMSTKRLLTTGQSVQISTKALEHPVDLPTGAMATTQLFVDTAEQTMGAPKKAAVTISSSKVTPNIAMVNTGGSTTITLVTKEQSMDTETESIEQMVTPNIDMVIKEESMNTPTEGIVTTERSMDLITETVAPAKLSIVVPKEVIATTGNQSTDIATEVSAPSKQFTVSTNKAMSSTAKDIAHFLIGSTMDTEKKFTVEGSVNPGFGLPTETEDTSQATDEITSGTGLEVNPNTSEMHWDTTADGFGIVDGPAEVFVNSDFEEIKTKTEALLIVPVQIDNNSGEAAVHSSLSPTPWTTPEFTKNKQSKTATIVSTQLYDSLYKLQHDSHVGDEYTPEFVIVKEVSGTVKEMSEVTWTEEDTHVQISYDKEVRLETGEVTEYSVSNKNDTFTGTEVLFDAPTNGQSLEENTPLAEVHASVRANVSFDYTTEDNSKDVPKEDSEDELDILFKTPVYITEDVSLAGNPGEAGLEMTVDTPVHKVLPEVIGNDIAVKKDKPDSDREVDPSKVIPLTNGKVPTLAFTHHPSVIILDVEDFTPEVKPTTDDYASGTQSMEIDIKEKNPVENLLKSAVKGKTPEVVEDTTTTLPEVMGSEKTNRSLHTKVPENTLAVLEYSSQATVETPAPSVEKSTMGFDKVTTNMQQNTTSSTLQPLTQISNNLVDERNMIGNQIDELLPRPVHQITDQVVDLSIKLRGETYDDALRDPSSFYYRHLSEQFVEKIEDAYKKLPGFQRVFIREFRGLAVVVHYAIVLEGDVVGINHETMTDITRRSNQVEKSNTEPEELPTVVYTVTDLRHYITQALHKESLGNNGNTSLDVDPDSLQLENVETLQLSKPTSRPLDYNNVMDNVLAAEKPPDIPRLEFTSNDVFVNNEDFLFDTMHQYHPWMSTQTEVASENDIILEDSLASTRSENFNTYRDLERISKTSEKSRDSSLIVENDNTFEEEGLLEINTPAKSIPVTVVKEAHPTPFKPKSSTTEILPLEVEESIENKHTDMGSGFSSLDQIPNTWTWITHQSLVKFEKNILETVEDQKDHEKIKVEEMNSEIRVPRTTAVVPSLTQAFPTHHQHTTTEQVPVPFTMKTLMVELSAQTKEAPEISNDISGELSTFAAVTEPPGQVHLTIRSPTIEGPTGQSIEINPKNENYLGTTSPSLTTAMLKQEVSTKAKSVDSSTTTLQQATEPPSAVTFDIDTEEAFSIVPATMGQPIIEGVTHLPEISEFEISNDQVEIIKDITFEVTQDSVLKFLDKDFAEEKIIMVSVEPAELFTEATNVDFSTQRLTKQSPFTKIFDYTLVKNSSPVPSPVIPSKPYDLSIPDAMMSSSRSTVNAATQNEAFGPTETSTSNVKLFTASRLSTTERELQSTTVHPTTIQPTDKTIDSGVFRDDRLPTNDLISTPSISDLISLPENKDNDSSTAPSHISYSSNISDIDVSFDIIQYDDNGSGFSHGNDMASVTMPVDPGRALTVFFSLRVTNMIFSPDLFNKSSSEYKTLERQFLELLVPYLQSNLSNFQRLEILNFRNGSIVVNSRMKFGKPVPHEVTSAVYHILENFCNTAYQTMNLSIDKYSLDVESGDRADPCKFQACNKFSKCTVSRWTGEVECVCDPGYLSMDGLPCRSICDIKEDFCLNDGKCDIIPGKGAICRYEDMVPSLKRGNGFDSMFESDISSRGGRYRQTYVSIGDESGNVYENVQFMQEACAGIDQLMVSLCHHRPVTVCAYNQALFTPDLDPTESVNTPEICRTASFYSRPLLSLFLQEIPAGVRIPELTAKDHQFTDFAQQL</sequence>
<feature type="compositionally biased region" description="Polar residues" evidence="11">
    <location>
        <begin position="536"/>
        <end position="554"/>
    </location>
</feature>
<feature type="compositionally biased region" description="Polar residues" evidence="11">
    <location>
        <begin position="1680"/>
        <end position="1693"/>
    </location>
</feature>
<feature type="domain" description="SEA" evidence="13">
    <location>
        <begin position="1780"/>
        <end position="1893"/>
    </location>
</feature>
<dbReference type="PROSITE" id="PS50024">
    <property type="entry name" value="SEA"/>
    <property type="match status" value="2"/>
</dbReference>
<dbReference type="PANTHER" id="PTHR12199:SF4">
    <property type="entry name" value="INTERPHOTORECEPTOR MATRIX PROTEOGLYCAN 2"/>
    <property type="match status" value="1"/>
</dbReference>
<evidence type="ECO:0000256" key="7">
    <source>
        <dbReference type="ARBA" id="ARBA00022729"/>
    </source>
</evidence>
<dbReference type="InterPro" id="IPR039861">
    <property type="entry name" value="IMPG"/>
</dbReference>
<feature type="domain" description="SEA" evidence="13">
    <location>
        <begin position="1003"/>
        <end position="1123"/>
    </location>
</feature>
<evidence type="ECO:0000256" key="11">
    <source>
        <dbReference type="SAM" id="MobiDB-lite"/>
    </source>
</evidence>
<feature type="signal peptide" evidence="12">
    <location>
        <begin position="1"/>
        <end position="21"/>
    </location>
</feature>
<evidence type="ECO:0000256" key="1">
    <source>
        <dbReference type="ARBA" id="ARBA00004437"/>
    </source>
</evidence>
<organism evidence="14 15">
    <name type="scientific">Bagarius yarrelli</name>
    <name type="common">Goonch</name>
    <name type="synonym">Bagrus yarrelli</name>
    <dbReference type="NCBI Taxonomy" id="175774"/>
    <lineage>
        <taxon>Eukaryota</taxon>
        <taxon>Metazoa</taxon>
        <taxon>Chordata</taxon>
        <taxon>Craniata</taxon>
        <taxon>Vertebrata</taxon>
        <taxon>Euteleostomi</taxon>
        <taxon>Actinopterygii</taxon>
        <taxon>Neopterygii</taxon>
        <taxon>Teleostei</taxon>
        <taxon>Ostariophysi</taxon>
        <taxon>Siluriformes</taxon>
        <taxon>Sisoridae</taxon>
        <taxon>Sisorinae</taxon>
        <taxon>Bagarius</taxon>
    </lineage>
</organism>
<feature type="chain" id="PRO_5021885388" evidence="12">
    <location>
        <begin position="22"/>
        <end position="2098"/>
    </location>
</feature>
<reference evidence="14 15" key="1">
    <citation type="journal article" date="2019" name="Genome Biol. Evol.">
        <title>Whole-Genome Sequencing of the Giant Devil Catfish, Bagarius yarrelli.</title>
        <authorList>
            <person name="Jiang W."/>
            <person name="Lv Y."/>
            <person name="Cheng L."/>
            <person name="Yang K."/>
            <person name="Chao B."/>
            <person name="Wang X."/>
            <person name="Li Y."/>
            <person name="Pan X."/>
            <person name="You X."/>
            <person name="Zhang Y."/>
            <person name="Yang J."/>
            <person name="Li J."/>
            <person name="Zhang X."/>
            <person name="Liu S."/>
            <person name="Sun C."/>
            <person name="Yang J."/>
            <person name="Shi Q."/>
        </authorList>
    </citation>
    <scope>NUCLEOTIDE SEQUENCE [LARGE SCALE GENOMIC DNA]</scope>
    <source>
        <strain evidence="14">JWS20170419001</strain>
        <tissue evidence="14">Muscle</tissue>
    </source>
</reference>
<dbReference type="InterPro" id="IPR036364">
    <property type="entry name" value="SEA_dom_sf"/>
</dbReference>
<evidence type="ECO:0000256" key="5">
    <source>
        <dbReference type="ARBA" id="ARBA00022530"/>
    </source>
</evidence>
<evidence type="ECO:0000256" key="12">
    <source>
        <dbReference type="SAM" id="SignalP"/>
    </source>
</evidence>
<dbReference type="PANTHER" id="PTHR12199">
    <property type="entry name" value="INTERPHOTORECEPTOR MATRIX PROTEOGLYCAN"/>
    <property type="match status" value="1"/>
</dbReference>
<dbReference type="GO" id="GO:0033165">
    <property type="term" value="C:interphotoreceptor matrix"/>
    <property type="evidence" value="ECO:0007669"/>
    <property type="project" value="UniProtKB-SubCell"/>
</dbReference>
<dbReference type="OrthoDB" id="9908153at2759"/>
<evidence type="ECO:0000256" key="9">
    <source>
        <dbReference type="ARBA" id="ARBA00023180"/>
    </source>
</evidence>
<evidence type="ECO:0000313" key="14">
    <source>
        <dbReference type="EMBL" id="TSK67284.1"/>
    </source>
</evidence>
<dbReference type="GO" id="GO:0007601">
    <property type="term" value="P:visual perception"/>
    <property type="evidence" value="ECO:0007669"/>
    <property type="project" value="InterPro"/>
</dbReference>
<comment type="subcellular location">
    <subcellularLocation>
        <location evidence="2">Cell projection</location>
        <location evidence="2">Cilium</location>
        <location evidence="2">Photoreceptor outer segment</location>
    </subcellularLocation>
    <subcellularLocation>
        <location evidence="1">Photoreceptor inner segment</location>
    </subcellularLocation>
    <subcellularLocation>
        <location evidence="3">Secreted</location>
        <location evidence="3">Extracellular space</location>
        <location evidence="3">Extracellular matrix</location>
        <location evidence="3">Interphotoreceptor matrix</location>
    </subcellularLocation>
</comment>
<dbReference type="SUPFAM" id="SSF82671">
    <property type="entry name" value="SEA domain"/>
    <property type="match status" value="2"/>
</dbReference>
<evidence type="ECO:0000256" key="4">
    <source>
        <dbReference type="ARBA" id="ARBA00022525"/>
    </source>
</evidence>
<keyword evidence="9" id="KW-0325">Glycoprotein</keyword>
<dbReference type="Gene3D" id="3.30.70.960">
    <property type="entry name" value="SEA domain"/>
    <property type="match status" value="1"/>
</dbReference>